<proteinExistence type="predicted"/>
<dbReference type="EMBL" id="JAPWTK010000065">
    <property type="protein sequence ID" value="KAJ8952682.1"/>
    <property type="molecule type" value="Genomic_DNA"/>
</dbReference>
<feature type="region of interest" description="Disordered" evidence="1">
    <location>
        <begin position="56"/>
        <end position="77"/>
    </location>
</feature>
<evidence type="ECO:0000256" key="1">
    <source>
        <dbReference type="SAM" id="MobiDB-lite"/>
    </source>
</evidence>
<evidence type="ECO:0000313" key="2">
    <source>
        <dbReference type="EMBL" id="KAJ8952682.1"/>
    </source>
</evidence>
<feature type="region of interest" description="Disordered" evidence="1">
    <location>
        <begin position="1"/>
        <end position="26"/>
    </location>
</feature>
<reference evidence="2" key="1">
    <citation type="journal article" date="2023" name="Insect Mol. Biol.">
        <title>Genome sequencing provides insights into the evolution of gene families encoding plant cell wall-degrading enzymes in longhorned beetles.</title>
        <authorList>
            <person name="Shin N.R."/>
            <person name="Okamura Y."/>
            <person name="Kirsch R."/>
            <person name="Pauchet Y."/>
        </authorList>
    </citation>
    <scope>NUCLEOTIDE SEQUENCE</scope>
    <source>
        <strain evidence="2">AMC_N1</strain>
    </source>
</reference>
<keyword evidence="3" id="KW-1185">Reference proteome</keyword>
<gene>
    <name evidence="2" type="ORF">NQ318_020997</name>
</gene>
<evidence type="ECO:0000313" key="3">
    <source>
        <dbReference type="Proteomes" id="UP001162162"/>
    </source>
</evidence>
<dbReference type="Proteomes" id="UP001162162">
    <property type="component" value="Unassembled WGS sequence"/>
</dbReference>
<dbReference type="AlphaFoldDB" id="A0AAV8YP11"/>
<organism evidence="2 3">
    <name type="scientific">Aromia moschata</name>
    <dbReference type="NCBI Taxonomy" id="1265417"/>
    <lineage>
        <taxon>Eukaryota</taxon>
        <taxon>Metazoa</taxon>
        <taxon>Ecdysozoa</taxon>
        <taxon>Arthropoda</taxon>
        <taxon>Hexapoda</taxon>
        <taxon>Insecta</taxon>
        <taxon>Pterygota</taxon>
        <taxon>Neoptera</taxon>
        <taxon>Endopterygota</taxon>
        <taxon>Coleoptera</taxon>
        <taxon>Polyphaga</taxon>
        <taxon>Cucujiformia</taxon>
        <taxon>Chrysomeloidea</taxon>
        <taxon>Cerambycidae</taxon>
        <taxon>Cerambycinae</taxon>
        <taxon>Callichromatini</taxon>
        <taxon>Aromia</taxon>
    </lineage>
</organism>
<accession>A0AAV8YP11</accession>
<protein>
    <submittedName>
        <fullName evidence="2">Uncharacterized protein</fullName>
    </submittedName>
</protein>
<name>A0AAV8YP11_9CUCU</name>
<feature type="compositionally biased region" description="Acidic residues" evidence="1">
    <location>
        <begin position="65"/>
        <end position="76"/>
    </location>
</feature>
<sequence>MNFPLPRLQEGGRDLTQWDQSNNISDFDDTDLRQYELIDENLEVAEYPGDLQIVQSIMNPPKDEDSNEKESEEEVEIPTREAMIALKTVMLYVQCKYPEKEQFLNAADQLEQDINKEILSTEASRKTDYRFFQ</sequence>
<comment type="caution">
    <text evidence="2">The sequence shown here is derived from an EMBL/GenBank/DDBJ whole genome shotgun (WGS) entry which is preliminary data.</text>
</comment>